<protein>
    <submittedName>
        <fullName evidence="2">Uncharacterized protein</fullName>
    </submittedName>
</protein>
<feature type="region of interest" description="Disordered" evidence="1">
    <location>
        <begin position="1"/>
        <end position="26"/>
    </location>
</feature>
<evidence type="ECO:0000256" key="1">
    <source>
        <dbReference type="SAM" id="MobiDB-lite"/>
    </source>
</evidence>
<evidence type="ECO:0000313" key="2">
    <source>
        <dbReference type="EMBL" id="SFR75444.1"/>
    </source>
</evidence>
<sequence>MRFATESTKGHGKKRSKIATDDKDIHGQKNSFIKKFFGPVAQGPEPADAIIGRKADAETVGASLLARTRGPGFRATLFASRLAPTGAGMAAEYAEFRKL</sequence>
<organism evidence="2 3">
    <name type="scientific">Marinobacter daqiaonensis</name>
    <dbReference type="NCBI Taxonomy" id="650891"/>
    <lineage>
        <taxon>Bacteria</taxon>
        <taxon>Pseudomonadati</taxon>
        <taxon>Pseudomonadota</taxon>
        <taxon>Gammaproteobacteria</taxon>
        <taxon>Pseudomonadales</taxon>
        <taxon>Marinobacteraceae</taxon>
        <taxon>Marinobacter</taxon>
    </lineage>
</organism>
<reference evidence="2 3" key="1">
    <citation type="submission" date="2016-10" db="EMBL/GenBank/DDBJ databases">
        <authorList>
            <person name="de Groot N.N."/>
        </authorList>
    </citation>
    <scope>NUCLEOTIDE SEQUENCE [LARGE SCALE GENOMIC DNA]</scope>
    <source>
        <strain evidence="2 3">CGMCC 1.9167</strain>
    </source>
</reference>
<dbReference type="AlphaFoldDB" id="A0A1I6J911"/>
<dbReference type="STRING" id="650891.SAMN05216203_2791"/>
<proteinExistence type="predicted"/>
<name>A0A1I6J911_9GAMM</name>
<evidence type="ECO:0000313" key="3">
    <source>
        <dbReference type="Proteomes" id="UP000198644"/>
    </source>
</evidence>
<dbReference type="Proteomes" id="UP000198644">
    <property type="component" value="Unassembled WGS sequence"/>
</dbReference>
<keyword evidence="3" id="KW-1185">Reference proteome</keyword>
<gene>
    <name evidence="2" type="ORF">SAMN05216203_2791</name>
</gene>
<dbReference type="EMBL" id="FOYW01000002">
    <property type="protein sequence ID" value="SFR75444.1"/>
    <property type="molecule type" value="Genomic_DNA"/>
</dbReference>
<accession>A0A1I6J911</accession>